<reference evidence="3 4" key="1">
    <citation type="submission" date="2022-01" db="EMBL/GenBank/DDBJ databases">
        <title>A high-quality chromosome-level genome assembly of rohu carp, Labeo rohita.</title>
        <authorList>
            <person name="Arick M.A. II"/>
            <person name="Hsu C.-Y."/>
            <person name="Magbanua Z."/>
            <person name="Pechanova O."/>
            <person name="Grover C."/>
            <person name="Miller E."/>
            <person name="Thrash A."/>
            <person name="Ezzel L."/>
            <person name="Alam S."/>
            <person name="Benzie J."/>
            <person name="Hamilton M."/>
            <person name="Karsi A."/>
            <person name="Lawrence M.L."/>
            <person name="Peterson D.G."/>
        </authorList>
    </citation>
    <scope>NUCLEOTIDE SEQUENCE [LARGE SCALE GENOMIC DNA]</scope>
    <source>
        <strain evidence="4">BAU-BD-2019</strain>
        <tissue evidence="3">Blood</tissue>
    </source>
</reference>
<evidence type="ECO:0000259" key="2">
    <source>
        <dbReference type="Pfam" id="PF00755"/>
    </source>
</evidence>
<keyword evidence="1" id="KW-0012">Acyltransferase</keyword>
<sequence>MYRCYLVRNIPRYHMYACKTSVKDLLIWKASTVYKRLKDAFQMMALPDYPIPELDTTLQEASRVLQLTLNPDQYQHYKTALLQQKDALQEVQEQLKKHVSGSKGEFAQIERATALLWAVAKLYSEPQLVEGDIPTERTQQSQVFAASRLPGKSQDELKTYPDSLHAILTCRGGIFPIQILWQPSTGESLSPLPLNDIYAQLAWHSVRMDILNAGGEAAVSLEMMESAILALSLEDNPAPADLANILNAVRLGEKDGRCLRYYDKVCKHKLPC</sequence>
<dbReference type="Gene3D" id="3.30.559.70">
    <property type="entry name" value="Choline/Carnitine o-acyltransferase, domain 2"/>
    <property type="match status" value="1"/>
</dbReference>
<evidence type="ECO:0000256" key="1">
    <source>
        <dbReference type="ARBA" id="ARBA00023315"/>
    </source>
</evidence>
<organism evidence="3 4">
    <name type="scientific">Labeo rohita</name>
    <name type="common">Indian major carp</name>
    <name type="synonym">Cyprinus rohita</name>
    <dbReference type="NCBI Taxonomy" id="84645"/>
    <lineage>
        <taxon>Eukaryota</taxon>
        <taxon>Metazoa</taxon>
        <taxon>Chordata</taxon>
        <taxon>Craniata</taxon>
        <taxon>Vertebrata</taxon>
        <taxon>Euteleostomi</taxon>
        <taxon>Actinopterygii</taxon>
        <taxon>Neopterygii</taxon>
        <taxon>Teleostei</taxon>
        <taxon>Ostariophysi</taxon>
        <taxon>Cypriniformes</taxon>
        <taxon>Cyprinidae</taxon>
        <taxon>Labeoninae</taxon>
        <taxon>Labeonini</taxon>
        <taxon>Labeo</taxon>
    </lineage>
</organism>
<proteinExistence type="predicted"/>
<gene>
    <name evidence="3" type="ORF">H4Q32_010408</name>
</gene>
<accession>A0ABQ8MUK8</accession>
<dbReference type="InterPro" id="IPR039551">
    <property type="entry name" value="Cho/carn_acyl_trans"/>
</dbReference>
<feature type="domain" description="Choline/carnitine acyltransferase" evidence="2">
    <location>
        <begin position="107"/>
        <end position="201"/>
    </location>
</feature>
<protein>
    <submittedName>
        <fullName evidence="3">Peroxisomal carnitine O-octanoyltransferase</fullName>
    </submittedName>
</protein>
<dbReference type="SUPFAM" id="SSF52777">
    <property type="entry name" value="CoA-dependent acyltransferases"/>
    <property type="match status" value="1"/>
</dbReference>
<dbReference type="PANTHER" id="PTHR22589">
    <property type="entry name" value="CARNITINE O-ACYLTRANSFERASE"/>
    <property type="match status" value="1"/>
</dbReference>
<evidence type="ECO:0000313" key="3">
    <source>
        <dbReference type="EMBL" id="KAI2666520.1"/>
    </source>
</evidence>
<keyword evidence="1" id="KW-0808">Transferase</keyword>
<dbReference type="EMBL" id="JACTAM010000003">
    <property type="protein sequence ID" value="KAI2666520.1"/>
    <property type="molecule type" value="Genomic_DNA"/>
</dbReference>
<keyword evidence="4" id="KW-1185">Reference proteome</keyword>
<dbReference type="Proteomes" id="UP000830375">
    <property type="component" value="Unassembled WGS sequence"/>
</dbReference>
<evidence type="ECO:0000313" key="4">
    <source>
        <dbReference type="Proteomes" id="UP000830375"/>
    </source>
</evidence>
<dbReference type="Pfam" id="PF00755">
    <property type="entry name" value="Carn_acyltransf"/>
    <property type="match status" value="1"/>
</dbReference>
<dbReference type="InterPro" id="IPR042231">
    <property type="entry name" value="Cho/carn_acyl_trans_2"/>
</dbReference>
<dbReference type="InterPro" id="IPR000542">
    <property type="entry name" value="Carn_acyl_trans"/>
</dbReference>
<name>A0ABQ8MUK8_LABRO</name>
<comment type="caution">
    <text evidence="3">The sequence shown here is derived from an EMBL/GenBank/DDBJ whole genome shotgun (WGS) entry which is preliminary data.</text>
</comment>